<evidence type="ECO:0008006" key="4">
    <source>
        <dbReference type="Google" id="ProtNLM"/>
    </source>
</evidence>
<evidence type="ECO:0000313" key="2">
    <source>
        <dbReference type="EMBL" id="SPT70639.1"/>
    </source>
</evidence>
<dbReference type="SUPFAM" id="SSF56935">
    <property type="entry name" value="Porins"/>
    <property type="match status" value="1"/>
</dbReference>
<dbReference type="Gene3D" id="2.40.160.10">
    <property type="entry name" value="Porin"/>
    <property type="match status" value="1"/>
</dbReference>
<keyword evidence="1" id="KW-0732">Signal</keyword>
<organism evidence="2 3">
    <name type="scientific">Anaerobiospirillum thomasii</name>
    <dbReference type="NCBI Taxonomy" id="179995"/>
    <lineage>
        <taxon>Bacteria</taxon>
        <taxon>Pseudomonadati</taxon>
        <taxon>Pseudomonadota</taxon>
        <taxon>Gammaproteobacteria</taxon>
        <taxon>Aeromonadales</taxon>
        <taxon>Succinivibrionaceae</taxon>
        <taxon>Anaerobiospirillum</taxon>
    </lineage>
</organism>
<keyword evidence="3" id="KW-1185">Reference proteome</keyword>
<dbReference type="InterPro" id="IPR023614">
    <property type="entry name" value="Porin_dom_sf"/>
</dbReference>
<evidence type="ECO:0000256" key="1">
    <source>
        <dbReference type="SAM" id="SignalP"/>
    </source>
</evidence>
<protein>
    <recommendedName>
        <fullName evidence="4">Porin</fullName>
    </recommendedName>
</protein>
<dbReference type="AlphaFoldDB" id="A0A2X0V8B6"/>
<dbReference type="RefSeq" id="WP_113744690.1">
    <property type="nucleotide sequence ID" value="NZ_UAPV01000001.1"/>
</dbReference>
<accession>A0A2X0V8B6</accession>
<evidence type="ECO:0000313" key="3">
    <source>
        <dbReference type="Proteomes" id="UP000250086"/>
    </source>
</evidence>
<feature type="chain" id="PRO_5016093706" description="Porin" evidence="1">
    <location>
        <begin position="23"/>
        <end position="356"/>
    </location>
</feature>
<gene>
    <name evidence="2" type="ORF">NCTC13093_02057</name>
</gene>
<dbReference type="Proteomes" id="UP000250086">
    <property type="component" value="Unassembled WGS sequence"/>
</dbReference>
<proteinExistence type="predicted"/>
<sequence>MHRLIQATSALLILMASQTAVCADDSKTTASYSLSYDSRFKDSHESPFVQKFYFKHTNSYKLNRDFSIAYTLKFEQERHGLLDYDSSMYTPEFTLDFNFKRKGKFKTFSFSDQVVNVINSTDVFNQYTNKTRYDMKFKTDGVLSYENSYKNLNISVAYGTPKVEKDPYEKTQQNTFMVQKTFASSIGYTYPVFNSGFNLHSAASYSKYPNMTTSNHTSKVESYAHFATALTYGKKDDKNYFALMHNKRNVTMAQMKDTDYYIHGTEFIYAHSFSDSIKFKTGYERFLIKNQEDMSSQVSVLPVEMLYNFNDQFKVWAQARFSFDDHFTDHKSFKTFNKEFTGYDENSYTIGSEYKF</sequence>
<name>A0A2X0V8B6_9GAMM</name>
<dbReference type="EMBL" id="UAPV01000001">
    <property type="protein sequence ID" value="SPT70639.1"/>
    <property type="molecule type" value="Genomic_DNA"/>
</dbReference>
<feature type="signal peptide" evidence="1">
    <location>
        <begin position="1"/>
        <end position="22"/>
    </location>
</feature>
<reference evidence="2 3" key="1">
    <citation type="submission" date="2018-06" db="EMBL/GenBank/DDBJ databases">
        <authorList>
            <consortium name="Pathogen Informatics"/>
            <person name="Doyle S."/>
        </authorList>
    </citation>
    <scope>NUCLEOTIDE SEQUENCE [LARGE SCALE GENOMIC DNA]</scope>
    <source>
        <strain evidence="2 3">NCTC13093</strain>
    </source>
</reference>